<reference evidence="5 6" key="1">
    <citation type="journal article" date="2016" name="Nat. Commun.">
        <title>Thousands of microbial genomes shed light on interconnected biogeochemical processes in an aquifer system.</title>
        <authorList>
            <person name="Anantharaman K."/>
            <person name="Brown C.T."/>
            <person name="Hug L.A."/>
            <person name="Sharon I."/>
            <person name="Castelle C.J."/>
            <person name="Probst A.J."/>
            <person name="Thomas B.C."/>
            <person name="Singh A."/>
            <person name="Wilkins M.J."/>
            <person name="Karaoz U."/>
            <person name="Brodie E.L."/>
            <person name="Williams K.H."/>
            <person name="Hubbard S.S."/>
            <person name="Banfield J.F."/>
        </authorList>
    </citation>
    <scope>NUCLEOTIDE SEQUENCE [LARGE SCALE GENOMIC DNA]</scope>
</reference>
<evidence type="ECO:0000313" key="6">
    <source>
        <dbReference type="Proteomes" id="UP000176389"/>
    </source>
</evidence>
<dbReference type="STRING" id="1802596.A2Z11_03395"/>
<sequence>MFSPKFTITNKVLTNVGQVESAKAIIENSPLVPAYDAKFRQEAIIRTIHHGTHIEGNPLEQAEVEKVLVGEDISARDRDIQEILNYRQVLKFIDSKKDEPITQKILLEIHRLTTRKILKAADSGKYRHTQVAVTNSKTGQTSYTPPPPAQISELLGDFLFWLNRATWQEIHPVIKAAITHYVIVAVHPFLDGNGRTARALSTLALFKEDYDIKKFFSLEEYFDRDAGTYYSVLQKTSNQSKKLWERDLTTWIEYFTSGLASELDRVRQKVKTLSVDARLKGTMGQVPLNERQLKLVEYMQKYGQVSNQEWRSLVPMVSDDTILRELKYLMKKGLVRKRGRTKSAVYVLR</sequence>
<keyword evidence="2" id="KW-0067">ATP-binding</keyword>
<feature type="site" description="Important for autoinhibition of adenylyltransferase activity" evidence="3">
    <location>
        <position position="55"/>
    </location>
</feature>
<comment type="caution">
    <text evidence="5">The sequence shown here is derived from an EMBL/GenBank/DDBJ whole genome shotgun (WGS) entry which is preliminary data.</text>
</comment>
<proteinExistence type="predicted"/>
<keyword evidence="2" id="KW-0547">Nucleotide-binding</keyword>
<dbReference type="GO" id="GO:0005524">
    <property type="term" value="F:ATP binding"/>
    <property type="evidence" value="ECO:0007669"/>
    <property type="project" value="UniProtKB-KW"/>
</dbReference>
<dbReference type="InterPro" id="IPR036597">
    <property type="entry name" value="Fido-like_dom_sf"/>
</dbReference>
<feature type="domain" description="Fido" evidence="4">
    <location>
        <begin position="101"/>
        <end position="254"/>
    </location>
</feature>
<feature type="active site" evidence="1">
    <location>
        <position position="187"/>
    </location>
</feature>
<protein>
    <recommendedName>
        <fullName evidence="4">Fido domain-containing protein</fullName>
    </recommendedName>
</protein>
<feature type="binding site" evidence="2">
    <location>
        <begin position="191"/>
        <end position="198"/>
    </location>
    <ligand>
        <name>ATP</name>
        <dbReference type="ChEBI" id="CHEBI:30616"/>
    </ligand>
</feature>
<accession>A0A1G1WI63</accession>
<dbReference type="Gene3D" id="1.10.3290.10">
    <property type="entry name" value="Fido-like domain"/>
    <property type="match status" value="1"/>
</dbReference>
<dbReference type="InterPro" id="IPR040198">
    <property type="entry name" value="Fido_containing"/>
</dbReference>
<dbReference type="AlphaFoldDB" id="A0A1G1WI63"/>
<evidence type="ECO:0000259" key="4">
    <source>
        <dbReference type="PROSITE" id="PS51459"/>
    </source>
</evidence>
<dbReference type="SUPFAM" id="SSF140931">
    <property type="entry name" value="Fic-like"/>
    <property type="match status" value="1"/>
</dbReference>
<dbReference type="InterPro" id="IPR003812">
    <property type="entry name" value="Fido"/>
</dbReference>
<name>A0A1G1WI63_9BACT</name>
<evidence type="ECO:0000256" key="1">
    <source>
        <dbReference type="PIRSR" id="PIRSR640198-1"/>
    </source>
</evidence>
<evidence type="ECO:0000256" key="3">
    <source>
        <dbReference type="PIRSR" id="PIRSR640198-3"/>
    </source>
</evidence>
<organism evidence="5 6">
    <name type="scientific">Candidatus Woykebacteria bacterium RBG_16_43_9</name>
    <dbReference type="NCBI Taxonomy" id="1802596"/>
    <lineage>
        <taxon>Bacteria</taxon>
        <taxon>Candidatus Woykeibacteriota</taxon>
    </lineage>
</organism>
<dbReference type="EMBL" id="MHCS01000003">
    <property type="protein sequence ID" value="OGY27100.1"/>
    <property type="molecule type" value="Genomic_DNA"/>
</dbReference>
<evidence type="ECO:0000256" key="2">
    <source>
        <dbReference type="PIRSR" id="PIRSR640198-2"/>
    </source>
</evidence>
<dbReference type="PANTHER" id="PTHR13504">
    <property type="entry name" value="FIDO DOMAIN-CONTAINING PROTEIN DDB_G0283145"/>
    <property type="match status" value="1"/>
</dbReference>
<gene>
    <name evidence="5" type="ORF">A2Z11_03395</name>
</gene>
<dbReference type="PANTHER" id="PTHR13504:SF38">
    <property type="entry name" value="FIDO DOMAIN-CONTAINING PROTEIN"/>
    <property type="match status" value="1"/>
</dbReference>
<dbReference type="Pfam" id="PF02661">
    <property type="entry name" value="Fic"/>
    <property type="match status" value="1"/>
</dbReference>
<dbReference type="PROSITE" id="PS51459">
    <property type="entry name" value="FIDO"/>
    <property type="match status" value="1"/>
</dbReference>
<dbReference type="Proteomes" id="UP000176389">
    <property type="component" value="Unassembled WGS sequence"/>
</dbReference>
<evidence type="ECO:0000313" key="5">
    <source>
        <dbReference type="EMBL" id="OGY27100.1"/>
    </source>
</evidence>